<reference evidence="1 2" key="2">
    <citation type="submission" date="2018-11" db="EMBL/GenBank/DDBJ databases">
        <authorList>
            <consortium name="Pathogen Informatics"/>
        </authorList>
    </citation>
    <scope>NUCLEOTIDE SEQUENCE [LARGE SCALE GENOMIC DNA]</scope>
    <source>
        <strain evidence="1">Dakar</strain>
        <strain evidence="2">Dakar, Senegal</strain>
    </source>
</reference>
<dbReference type="AlphaFoldDB" id="A0A183JKN3"/>
<gene>
    <name evidence="1" type="ORF">SCUD_LOCUS3266</name>
</gene>
<reference evidence="3" key="1">
    <citation type="submission" date="2016-06" db="UniProtKB">
        <authorList>
            <consortium name="WormBaseParasite"/>
        </authorList>
    </citation>
    <scope>IDENTIFICATION</scope>
</reference>
<evidence type="ECO:0000313" key="3">
    <source>
        <dbReference type="WBParaSite" id="SCUD_0000326401-mRNA-1"/>
    </source>
</evidence>
<proteinExistence type="predicted"/>
<protein>
    <submittedName>
        <fullName evidence="3">Ovule protein</fullName>
    </submittedName>
</protein>
<name>A0A183JKN3_9TREM</name>
<organism evidence="3">
    <name type="scientific">Schistosoma curassoni</name>
    <dbReference type="NCBI Taxonomy" id="6186"/>
    <lineage>
        <taxon>Eukaryota</taxon>
        <taxon>Metazoa</taxon>
        <taxon>Spiralia</taxon>
        <taxon>Lophotrochozoa</taxon>
        <taxon>Platyhelminthes</taxon>
        <taxon>Trematoda</taxon>
        <taxon>Digenea</taxon>
        <taxon>Strigeidida</taxon>
        <taxon>Schistosomatoidea</taxon>
        <taxon>Schistosomatidae</taxon>
        <taxon>Schistosoma</taxon>
    </lineage>
</organism>
<dbReference type="Proteomes" id="UP000279833">
    <property type="component" value="Unassembled WGS sequence"/>
</dbReference>
<evidence type="ECO:0000313" key="1">
    <source>
        <dbReference type="EMBL" id="VDO80550.1"/>
    </source>
</evidence>
<accession>A0A183JKN3</accession>
<dbReference type="EMBL" id="UZAK01003609">
    <property type="protein sequence ID" value="VDO80550.1"/>
    <property type="molecule type" value="Genomic_DNA"/>
</dbReference>
<dbReference type="WBParaSite" id="SCUD_0000326401-mRNA-1">
    <property type="protein sequence ID" value="SCUD_0000326401-mRNA-1"/>
    <property type="gene ID" value="SCUD_0000326401"/>
</dbReference>
<sequence>MNFVRFIFQFTFDTKILFLKPKQTSYINQQSGLCINCFHTSEEHMIDTLIHRKVESNTICFLSV</sequence>
<keyword evidence="2" id="KW-1185">Reference proteome</keyword>
<evidence type="ECO:0000313" key="2">
    <source>
        <dbReference type="Proteomes" id="UP000279833"/>
    </source>
</evidence>